<evidence type="ECO:0000313" key="2">
    <source>
        <dbReference type="Proteomes" id="UP000660611"/>
    </source>
</evidence>
<organism evidence="1 2">
    <name type="scientific">Dactylosporangium siamense</name>
    <dbReference type="NCBI Taxonomy" id="685454"/>
    <lineage>
        <taxon>Bacteria</taxon>
        <taxon>Bacillati</taxon>
        <taxon>Actinomycetota</taxon>
        <taxon>Actinomycetes</taxon>
        <taxon>Micromonosporales</taxon>
        <taxon>Micromonosporaceae</taxon>
        <taxon>Dactylosporangium</taxon>
    </lineage>
</organism>
<evidence type="ECO:0000313" key="1">
    <source>
        <dbReference type="EMBL" id="GIG44824.1"/>
    </source>
</evidence>
<name>A0A919PJF5_9ACTN</name>
<sequence length="96" mass="10738">MLWWISGGIVLLSLIVLGVAVMSTAARVRQFGNTALSLQRRLLDGEQRLRPHLAQLQQTAEAMQPRLEAMQEQALIIQARRGQLEDADQRPAVHNS</sequence>
<dbReference type="AlphaFoldDB" id="A0A919PJF5"/>
<dbReference type="Proteomes" id="UP000660611">
    <property type="component" value="Unassembled WGS sequence"/>
</dbReference>
<dbReference type="EMBL" id="BONQ01000045">
    <property type="protein sequence ID" value="GIG44824.1"/>
    <property type="molecule type" value="Genomic_DNA"/>
</dbReference>
<gene>
    <name evidence="1" type="ORF">Dsi01nite_028650</name>
</gene>
<proteinExistence type="predicted"/>
<accession>A0A919PJF5</accession>
<keyword evidence="2" id="KW-1185">Reference proteome</keyword>
<comment type="caution">
    <text evidence="1">The sequence shown here is derived from an EMBL/GenBank/DDBJ whole genome shotgun (WGS) entry which is preliminary data.</text>
</comment>
<dbReference type="RefSeq" id="WP_203846648.1">
    <property type="nucleotide sequence ID" value="NZ_BAAAVW010000007.1"/>
</dbReference>
<protein>
    <submittedName>
        <fullName evidence="1">Uncharacterized protein</fullName>
    </submittedName>
</protein>
<reference evidence="1" key="1">
    <citation type="submission" date="2021-01" db="EMBL/GenBank/DDBJ databases">
        <title>Whole genome shotgun sequence of Dactylosporangium siamense NBRC 106093.</title>
        <authorList>
            <person name="Komaki H."/>
            <person name="Tamura T."/>
        </authorList>
    </citation>
    <scope>NUCLEOTIDE SEQUENCE</scope>
    <source>
        <strain evidence="1">NBRC 106093</strain>
    </source>
</reference>